<comment type="caution">
    <text evidence="4">The sequence shown here is derived from an EMBL/GenBank/DDBJ whole genome shotgun (WGS) entry which is preliminary data.</text>
</comment>
<reference evidence="4" key="1">
    <citation type="submission" date="2017-05" db="EMBL/GenBank/DDBJ databases">
        <title>The Genome Sequence of Enterococcus sp. 9E7_DIV0242.</title>
        <authorList>
            <consortium name="The Broad Institute Genomics Platform"/>
            <consortium name="The Broad Institute Genomic Center for Infectious Diseases"/>
            <person name="Earl A."/>
            <person name="Manson A."/>
            <person name="Schwartman J."/>
            <person name="Gilmore M."/>
            <person name="Abouelleil A."/>
            <person name="Cao P."/>
            <person name="Chapman S."/>
            <person name="Cusick C."/>
            <person name="Shea T."/>
            <person name="Young S."/>
            <person name="Neafsey D."/>
            <person name="Nusbaum C."/>
            <person name="Birren B."/>
        </authorList>
    </citation>
    <scope>NUCLEOTIDE SEQUENCE [LARGE SCALE GENOMIC DNA]</scope>
    <source>
        <strain evidence="4">9E7_DIV0242</strain>
    </source>
</reference>
<proteinExistence type="predicted"/>
<organism evidence="4">
    <name type="scientific">Candidatus Enterococcus clewellii</name>
    <dbReference type="NCBI Taxonomy" id="1834193"/>
    <lineage>
        <taxon>Bacteria</taxon>
        <taxon>Bacillati</taxon>
        <taxon>Bacillota</taxon>
        <taxon>Bacilli</taxon>
        <taxon>Lactobacillales</taxon>
        <taxon>Enterococcaceae</taxon>
        <taxon>Enterococcus</taxon>
    </lineage>
</organism>
<dbReference type="OrthoDB" id="9815924at2"/>
<gene>
    <name evidence="4" type="ORF">A5888_002478</name>
</gene>
<dbReference type="AlphaFoldDB" id="A0A242K4C2"/>
<accession>A0A242K4C2</accession>
<evidence type="ECO:0000313" key="4">
    <source>
        <dbReference type="EMBL" id="OTP14377.1"/>
    </source>
</evidence>
<dbReference type="SUPFAM" id="SSF46689">
    <property type="entry name" value="Homeodomain-like"/>
    <property type="match status" value="1"/>
</dbReference>
<dbReference type="EMBL" id="NGMM01000004">
    <property type="protein sequence ID" value="OTP14377.1"/>
    <property type="molecule type" value="Genomic_DNA"/>
</dbReference>
<dbReference type="RefSeq" id="WP_086349538.1">
    <property type="nucleotide sequence ID" value="NZ_CP147247.1"/>
</dbReference>
<evidence type="ECO:0000256" key="1">
    <source>
        <dbReference type="ARBA" id="ARBA00023125"/>
    </source>
</evidence>
<keyword evidence="1 2" id="KW-0238">DNA-binding</keyword>
<dbReference type="PANTHER" id="PTHR43479:SF11">
    <property type="entry name" value="ACREF_ENVCD OPERON REPRESSOR-RELATED"/>
    <property type="match status" value="1"/>
</dbReference>
<dbReference type="Pfam" id="PF17935">
    <property type="entry name" value="TetR_C_27"/>
    <property type="match status" value="1"/>
</dbReference>
<feature type="domain" description="HTH tetR-type" evidence="3">
    <location>
        <begin position="3"/>
        <end position="63"/>
    </location>
</feature>
<feature type="DNA-binding region" description="H-T-H motif" evidence="2">
    <location>
        <begin position="26"/>
        <end position="45"/>
    </location>
</feature>
<dbReference type="InterPro" id="IPR041478">
    <property type="entry name" value="TetR_C_27"/>
</dbReference>
<dbReference type="PRINTS" id="PR00455">
    <property type="entry name" value="HTHTETR"/>
</dbReference>
<dbReference type="Pfam" id="PF00440">
    <property type="entry name" value="TetR_N"/>
    <property type="match status" value="1"/>
</dbReference>
<dbReference type="PROSITE" id="PS50977">
    <property type="entry name" value="HTH_TETR_2"/>
    <property type="match status" value="1"/>
</dbReference>
<dbReference type="Gene3D" id="1.10.357.10">
    <property type="entry name" value="Tetracycline Repressor, domain 2"/>
    <property type="match status" value="1"/>
</dbReference>
<name>A0A242K4C2_9ENTE</name>
<dbReference type="PANTHER" id="PTHR43479">
    <property type="entry name" value="ACREF/ENVCD OPERON REPRESSOR-RELATED"/>
    <property type="match status" value="1"/>
</dbReference>
<evidence type="ECO:0000256" key="2">
    <source>
        <dbReference type="PROSITE-ProRule" id="PRU00335"/>
    </source>
</evidence>
<evidence type="ECO:0000259" key="3">
    <source>
        <dbReference type="PROSITE" id="PS50977"/>
    </source>
</evidence>
<protein>
    <recommendedName>
        <fullName evidence="3">HTH tetR-type domain-containing protein</fullName>
    </recommendedName>
</protein>
<dbReference type="InterPro" id="IPR023772">
    <property type="entry name" value="DNA-bd_HTH_TetR-type_CS"/>
</dbReference>
<dbReference type="InterPro" id="IPR001647">
    <property type="entry name" value="HTH_TetR"/>
</dbReference>
<sequence>MKIINRTLILETAEFLIEQQGMRKTSLSQVAKELGVSHAALYKYFANKEDLWTSLAFGWLNKELADVFHFDPRPYDSKVMLLHDWLWTLTESKKKAYDANQKMFKLYTTYIDNNPVVLNKHLHELKEKISELLHYSNDIDLSTVLEAFAVFSAPSFAHTWDSHLQERFEDVWKLMLPGLTRLLGEERG</sequence>
<dbReference type="GO" id="GO:0003677">
    <property type="term" value="F:DNA binding"/>
    <property type="evidence" value="ECO:0007669"/>
    <property type="project" value="UniProtKB-UniRule"/>
</dbReference>
<dbReference type="InterPro" id="IPR050624">
    <property type="entry name" value="HTH-type_Tx_Regulator"/>
</dbReference>
<dbReference type="PROSITE" id="PS01081">
    <property type="entry name" value="HTH_TETR_1"/>
    <property type="match status" value="1"/>
</dbReference>
<dbReference type="InterPro" id="IPR009057">
    <property type="entry name" value="Homeodomain-like_sf"/>
</dbReference>